<dbReference type="OrthoDB" id="2065524at2"/>
<keyword evidence="1" id="KW-0812">Transmembrane</keyword>
<name>A0A0M6WHF8_9FIRM</name>
<accession>A0A0M6WHF8</accession>
<dbReference type="AlphaFoldDB" id="A0A0M6WHF8"/>
<evidence type="ECO:0000313" key="2">
    <source>
        <dbReference type="EMBL" id="CRL34778.1"/>
    </source>
</evidence>
<feature type="transmembrane region" description="Helical" evidence="1">
    <location>
        <begin position="130"/>
        <end position="152"/>
    </location>
</feature>
<dbReference type="STRING" id="360807.ERS852392_03287"/>
<reference evidence="3" key="1">
    <citation type="submission" date="2015-05" db="EMBL/GenBank/DDBJ databases">
        <authorList>
            <consortium name="Pathogen Informatics"/>
        </authorList>
    </citation>
    <scope>NUCLEOTIDE SEQUENCE [LARGE SCALE GENOMIC DNA]</scope>
    <source>
        <strain evidence="3">L1-83</strain>
    </source>
</reference>
<keyword evidence="1" id="KW-1133">Transmembrane helix</keyword>
<dbReference type="RefSeq" id="WP_055039299.1">
    <property type="nucleotide sequence ID" value="NZ_CVRS01000048.1"/>
</dbReference>
<feature type="transmembrane region" description="Helical" evidence="1">
    <location>
        <begin position="158"/>
        <end position="180"/>
    </location>
</feature>
<feature type="transmembrane region" description="Helical" evidence="1">
    <location>
        <begin position="61"/>
        <end position="82"/>
    </location>
</feature>
<gene>
    <name evidence="2" type="ORF">RIL183_15471</name>
</gene>
<proteinExistence type="predicted"/>
<sequence>MKDKKLKGYLQQSLGEEVQPKRLEETIKLCTEIVREQEVTRAEPRTGFFHYLSDVFRFEGIPIFGLQAVTLFIVCLTIASIADVPKNIPIFMPLFVLAVMPAIFKSQYYGMSEIEAVTRASGAQITLAKLVLAGAANLVCITILLCMEVYLQNSYKEIGQMVLYCLVPYLVCMVALLRLIRLQKKQSLQICAIVMLGSCICWGMSARILPWLYETSAVGVWIVTFLIFAMFFINEIHYIAEMRKEGKMYGIVA</sequence>
<keyword evidence="1" id="KW-0472">Membrane</keyword>
<evidence type="ECO:0000256" key="1">
    <source>
        <dbReference type="SAM" id="Phobius"/>
    </source>
</evidence>
<organism evidence="2 3">
    <name type="scientific">Roseburia inulinivorans</name>
    <dbReference type="NCBI Taxonomy" id="360807"/>
    <lineage>
        <taxon>Bacteria</taxon>
        <taxon>Bacillati</taxon>
        <taxon>Bacillota</taxon>
        <taxon>Clostridia</taxon>
        <taxon>Lachnospirales</taxon>
        <taxon>Lachnospiraceae</taxon>
        <taxon>Roseburia</taxon>
    </lineage>
</organism>
<keyword evidence="3" id="KW-1185">Reference proteome</keyword>
<feature type="transmembrane region" description="Helical" evidence="1">
    <location>
        <begin position="192"/>
        <end position="213"/>
    </location>
</feature>
<feature type="transmembrane region" description="Helical" evidence="1">
    <location>
        <begin position="88"/>
        <end position="109"/>
    </location>
</feature>
<evidence type="ECO:0000313" key="3">
    <source>
        <dbReference type="Proteomes" id="UP000049828"/>
    </source>
</evidence>
<dbReference type="EMBL" id="CVRS01000048">
    <property type="protein sequence ID" value="CRL34778.1"/>
    <property type="molecule type" value="Genomic_DNA"/>
</dbReference>
<protein>
    <submittedName>
        <fullName evidence="2">Uncharacterized protein</fullName>
    </submittedName>
</protein>
<feature type="transmembrane region" description="Helical" evidence="1">
    <location>
        <begin position="219"/>
        <end position="240"/>
    </location>
</feature>
<dbReference type="Proteomes" id="UP000049828">
    <property type="component" value="Unassembled WGS sequence"/>
</dbReference>